<reference evidence="3 4" key="1">
    <citation type="submission" date="2016-07" db="EMBL/GenBank/DDBJ databases">
        <title>Pervasive Adenine N6-methylation of Active Genes in Fungi.</title>
        <authorList>
            <consortium name="DOE Joint Genome Institute"/>
            <person name="Mondo S.J."/>
            <person name="Dannebaum R.O."/>
            <person name="Kuo R.C."/>
            <person name="Labutti K."/>
            <person name="Haridas S."/>
            <person name="Kuo A."/>
            <person name="Salamov A."/>
            <person name="Ahrendt S.R."/>
            <person name="Lipzen A."/>
            <person name="Sullivan W."/>
            <person name="Andreopoulos W.B."/>
            <person name="Clum A."/>
            <person name="Lindquist E."/>
            <person name="Daum C."/>
            <person name="Ramamoorthy G.K."/>
            <person name="Gryganskyi A."/>
            <person name="Culley D."/>
            <person name="Magnuson J.K."/>
            <person name="James T.Y."/>
            <person name="O'Malley M.A."/>
            <person name="Stajich J.E."/>
            <person name="Spatafora J.W."/>
            <person name="Visel A."/>
            <person name="Grigoriev I.V."/>
        </authorList>
    </citation>
    <scope>NUCLEOTIDE SEQUENCE [LARGE SCALE GENOMIC DNA]</scope>
    <source>
        <strain evidence="3 4">PL171</strain>
    </source>
</reference>
<dbReference type="InterPro" id="IPR020103">
    <property type="entry name" value="PsdUridine_synth_cat_dom_sf"/>
</dbReference>
<proteinExistence type="predicted"/>
<comment type="caution">
    <text evidence="3">The sequence shown here is derived from an EMBL/GenBank/DDBJ whole genome shotgun (WGS) entry which is preliminary data.</text>
</comment>
<evidence type="ECO:0000256" key="1">
    <source>
        <dbReference type="SAM" id="MobiDB-lite"/>
    </source>
</evidence>
<keyword evidence="4" id="KW-1185">Reference proteome</keyword>
<organism evidence="3 4">
    <name type="scientific">Catenaria anguillulae PL171</name>
    <dbReference type="NCBI Taxonomy" id="765915"/>
    <lineage>
        <taxon>Eukaryota</taxon>
        <taxon>Fungi</taxon>
        <taxon>Fungi incertae sedis</taxon>
        <taxon>Blastocladiomycota</taxon>
        <taxon>Blastocladiomycetes</taxon>
        <taxon>Blastocladiales</taxon>
        <taxon>Catenariaceae</taxon>
        <taxon>Catenaria</taxon>
    </lineage>
</organism>
<dbReference type="GO" id="GO:0009982">
    <property type="term" value="F:pseudouridine synthase activity"/>
    <property type="evidence" value="ECO:0007669"/>
    <property type="project" value="InterPro"/>
</dbReference>
<dbReference type="CDD" id="cd02869">
    <property type="entry name" value="PseudoU_synth_RluA_like"/>
    <property type="match status" value="1"/>
</dbReference>
<dbReference type="InterPro" id="IPR050188">
    <property type="entry name" value="RluA_PseudoU_synthase"/>
</dbReference>
<dbReference type="OrthoDB" id="428658at2759"/>
<dbReference type="STRING" id="765915.A0A1Y2I6D7"/>
<evidence type="ECO:0000259" key="2">
    <source>
        <dbReference type="Pfam" id="PF00849"/>
    </source>
</evidence>
<sequence length="388" mass="42412">MNCKTLDALLSSTQETVIPLSHHTLTLQSPTHTNISLRRFLTKHLGLPVSLIHRLVRARKITFQEDSAAPESVPDLALRLDRGNILHIRDPSVVIREAWQSSSVADEAAMSRQPSLHVPKTARDKIRSWVVYEDELVVVVNKPSGVAVHGGTGQTSAWSTLSSLALALASPSSPHPPLPVHRIDKSTSGLVMLAKTRAAADLLASAMRQRTLPKTYLAVTAAFPSTSALDRPEPPAARPTQYGTTPKDARVMHERTVVATSTTPVPTDETNKVKVKLKPVTGRKHQLRAVMHQVLKCPIVGDYKYGYRDQGRGRKLHLHLWKVELPWGADGKPGTTVVMGDVPEYVVETLKAGNVSVAGISGKRVEQGRTSQKEQRAPKPTTNRVRQG</sequence>
<protein>
    <submittedName>
        <fullName evidence="3">Pseudouridine synthase</fullName>
    </submittedName>
</protein>
<dbReference type="Pfam" id="PF00849">
    <property type="entry name" value="PseudoU_synth_2"/>
    <property type="match status" value="1"/>
</dbReference>
<dbReference type="Proteomes" id="UP000193411">
    <property type="component" value="Unassembled WGS sequence"/>
</dbReference>
<feature type="region of interest" description="Disordered" evidence="1">
    <location>
        <begin position="362"/>
        <end position="388"/>
    </location>
</feature>
<accession>A0A1Y2I6D7</accession>
<evidence type="ECO:0000313" key="4">
    <source>
        <dbReference type="Proteomes" id="UP000193411"/>
    </source>
</evidence>
<dbReference type="InterPro" id="IPR006224">
    <property type="entry name" value="PsdUridine_synth_RluA-like_CS"/>
</dbReference>
<dbReference type="PROSITE" id="PS01129">
    <property type="entry name" value="PSI_RLU"/>
    <property type="match status" value="1"/>
</dbReference>
<evidence type="ECO:0000313" key="3">
    <source>
        <dbReference type="EMBL" id="ORZ41052.1"/>
    </source>
</evidence>
<dbReference type="AlphaFoldDB" id="A0A1Y2I6D7"/>
<name>A0A1Y2I6D7_9FUNG</name>
<dbReference type="PANTHER" id="PTHR21600">
    <property type="entry name" value="MITOCHONDRIAL RNA PSEUDOURIDINE SYNTHASE"/>
    <property type="match status" value="1"/>
</dbReference>
<gene>
    <name evidence="3" type="ORF">BCR44DRAFT_1424282</name>
</gene>
<dbReference type="GO" id="GO:0003723">
    <property type="term" value="F:RNA binding"/>
    <property type="evidence" value="ECO:0007669"/>
    <property type="project" value="InterPro"/>
</dbReference>
<feature type="domain" description="Pseudouridine synthase RsuA/RluA-like" evidence="2">
    <location>
        <begin position="137"/>
        <end position="293"/>
    </location>
</feature>
<dbReference type="GO" id="GO:0001522">
    <property type="term" value="P:pseudouridine synthesis"/>
    <property type="evidence" value="ECO:0007669"/>
    <property type="project" value="InterPro"/>
</dbReference>
<dbReference type="Gene3D" id="3.30.2350.10">
    <property type="entry name" value="Pseudouridine synthase"/>
    <property type="match status" value="1"/>
</dbReference>
<dbReference type="InterPro" id="IPR006145">
    <property type="entry name" value="PsdUridine_synth_RsuA/RluA"/>
</dbReference>
<dbReference type="EMBL" id="MCFL01000002">
    <property type="protein sequence ID" value="ORZ41052.1"/>
    <property type="molecule type" value="Genomic_DNA"/>
</dbReference>
<feature type="compositionally biased region" description="Basic and acidic residues" evidence="1">
    <location>
        <begin position="363"/>
        <end position="377"/>
    </location>
</feature>
<dbReference type="SUPFAM" id="SSF55120">
    <property type="entry name" value="Pseudouridine synthase"/>
    <property type="match status" value="1"/>
</dbReference>